<name>A0A5C8PP10_9HYPH</name>
<dbReference type="RefSeq" id="WP_147847416.1">
    <property type="nucleotide sequence ID" value="NZ_VDUZ01000012.1"/>
</dbReference>
<keyword evidence="2" id="KW-0472">Membrane</keyword>
<dbReference type="OrthoDB" id="9814445at2"/>
<dbReference type="Proteomes" id="UP000321638">
    <property type="component" value="Unassembled WGS sequence"/>
</dbReference>
<feature type="transmembrane region" description="Helical" evidence="2">
    <location>
        <begin position="14"/>
        <end position="34"/>
    </location>
</feature>
<evidence type="ECO:0000313" key="4">
    <source>
        <dbReference type="Proteomes" id="UP000321638"/>
    </source>
</evidence>
<evidence type="ECO:0000256" key="1">
    <source>
        <dbReference type="ARBA" id="ARBA00010894"/>
    </source>
</evidence>
<dbReference type="AlphaFoldDB" id="A0A5C8PP10"/>
<dbReference type="GO" id="GO:0016020">
    <property type="term" value="C:membrane"/>
    <property type="evidence" value="ECO:0007669"/>
    <property type="project" value="InterPro"/>
</dbReference>
<feature type="transmembrane region" description="Helical" evidence="2">
    <location>
        <begin position="62"/>
        <end position="83"/>
    </location>
</feature>
<accession>A0A5C8PP10</accession>
<proteinExistence type="inferred from homology"/>
<dbReference type="PANTHER" id="PTHR33219:SF14">
    <property type="entry name" value="PROTEIN COFACTOR ASSEMBLY OF COMPLEX C SUBUNIT B CCB3, CHLOROPLASTIC-RELATED"/>
    <property type="match status" value="1"/>
</dbReference>
<dbReference type="EMBL" id="VDUZ01000012">
    <property type="protein sequence ID" value="TXL76055.1"/>
    <property type="molecule type" value="Genomic_DNA"/>
</dbReference>
<keyword evidence="2" id="KW-0812">Transmembrane</keyword>
<dbReference type="InterPro" id="IPR003425">
    <property type="entry name" value="CCB3/YggT"/>
</dbReference>
<protein>
    <submittedName>
        <fullName evidence="3">YggT family protein</fullName>
    </submittedName>
</protein>
<evidence type="ECO:0000313" key="3">
    <source>
        <dbReference type="EMBL" id="TXL76055.1"/>
    </source>
</evidence>
<comment type="caution">
    <text evidence="3">The sequence shown here is derived from an EMBL/GenBank/DDBJ whole genome shotgun (WGS) entry which is preliminary data.</text>
</comment>
<dbReference type="PANTHER" id="PTHR33219">
    <property type="entry name" value="YLMG HOMOLOG PROTEIN 2, CHLOROPLASTIC"/>
    <property type="match status" value="1"/>
</dbReference>
<comment type="similarity">
    <text evidence="1">Belongs to the YggT family.</text>
</comment>
<evidence type="ECO:0000256" key="2">
    <source>
        <dbReference type="SAM" id="Phobius"/>
    </source>
</evidence>
<organism evidence="3 4">
    <name type="scientific">Vineibacter terrae</name>
    <dbReference type="NCBI Taxonomy" id="2586908"/>
    <lineage>
        <taxon>Bacteria</taxon>
        <taxon>Pseudomonadati</taxon>
        <taxon>Pseudomonadota</taxon>
        <taxon>Alphaproteobacteria</taxon>
        <taxon>Hyphomicrobiales</taxon>
        <taxon>Vineibacter</taxon>
    </lineage>
</organism>
<sequence length="100" mass="11649">MSSLAYVVSLLLEFFVYLLIAQAIMSWLLAFNVVNYRNQFVRMIWEFLARITEPLLRPIRRFLPGFGGIDLSPLVLILIIIFLQRAVLYPLMTGRSVSLW</sequence>
<dbReference type="Pfam" id="PF02325">
    <property type="entry name" value="CCB3_YggT"/>
    <property type="match status" value="1"/>
</dbReference>
<keyword evidence="4" id="KW-1185">Reference proteome</keyword>
<gene>
    <name evidence="3" type="ORF">FHP25_13205</name>
</gene>
<keyword evidence="2" id="KW-1133">Transmembrane helix</keyword>
<reference evidence="3 4" key="1">
    <citation type="submission" date="2019-06" db="EMBL/GenBank/DDBJ databases">
        <title>New taxonomy in bacterial strain CC-CFT640, isolated from vineyard.</title>
        <authorList>
            <person name="Lin S.-Y."/>
            <person name="Tsai C.-F."/>
            <person name="Young C.-C."/>
        </authorList>
    </citation>
    <scope>NUCLEOTIDE SEQUENCE [LARGE SCALE GENOMIC DNA]</scope>
    <source>
        <strain evidence="3 4">CC-CFT640</strain>
    </source>
</reference>